<dbReference type="Proteomes" id="UP000250385">
    <property type="component" value="Unassembled WGS sequence"/>
</dbReference>
<evidence type="ECO:0000259" key="1">
    <source>
        <dbReference type="SMART" id="SM01351"/>
    </source>
</evidence>
<protein>
    <submittedName>
        <fullName evidence="2">Zinc-dependent metallopeptidase</fullName>
    </submittedName>
</protein>
<dbReference type="GO" id="GO:0004222">
    <property type="term" value="F:metalloendopeptidase activity"/>
    <property type="evidence" value="ECO:0007669"/>
    <property type="project" value="InterPro"/>
</dbReference>
<evidence type="ECO:0000313" key="2">
    <source>
        <dbReference type="EMBL" id="SPX32801.1"/>
    </source>
</evidence>
<feature type="domain" description="Lysine-specific metallo-endopeptidase" evidence="1">
    <location>
        <begin position="67"/>
        <end position="168"/>
    </location>
</feature>
<dbReference type="EMBL" id="UASG01000040">
    <property type="protein sequence ID" value="SPX32801.1"/>
    <property type="molecule type" value="Genomic_DNA"/>
</dbReference>
<proteinExistence type="predicted"/>
<name>A0AB38F3M0_ECOLX</name>
<sequence length="168" mass="19720">MLLFSCYLRMMIFSQWKDTMDDNNQTSGQPKPEPEECVKEQKITDHFKIMIDKARKAQKLVLIKRADDLLRWGAQEEYYFSKIFGVKGNKEVNIRKYGYNTGRRMNARFLMMDGVRRLMIIANDLTMSSFINYTGCNEFAAFVSPSKDMSYIINIGAKFEYRDGKKIQ</sequence>
<organism evidence="2 3">
    <name type="scientific">Escherichia coli</name>
    <dbReference type="NCBI Taxonomy" id="562"/>
    <lineage>
        <taxon>Bacteria</taxon>
        <taxon>Pseudomonadati</taxon>
        <taxon>Pseudomonadota</taxon>
        <taxon>Gammaproteobacteria</taxon>
        <taxon>Enterobacterales</taxon>
        <taxon>Enterobacteriaceae</taxon>
        <taxon>Escherichia</taxon>
    </lineage>
</organism>
<accession>A0AB38F3M0</accession>
<evidence type="ECO:0000313" key="3">
    <source>
        <dbReference type="Proteomes" id="UP000250385"/>
    </source>
</evidence>
<comment type="caution">
    <text evidence="2">The sequence shown here is derived from an EMBL/GenBank/DDBJ whole genome shotgun (WGS) entry which is preliminary data.</text>
</comment>
<dbReference type="SMART" id="SM01351">
    <property type="entry name" value="Aspzincin_M35"/>
    <property type="match status" value="1"/>
</dbReference>
<dbReference type="InterPro" id="IPR029463">
    <property type="entry name" value="Lys_MEP"/>
</dbReference>
<gene>
    <name evidence="2" type="ORF">NCTC10279_05291</name>
</gene>
<reference evidence="2 3" key="1">
    <citation type="submission" date="2018-06" db="EMBL/GenBank/DDBJ databases">
        <authorList>
            <consortium name="Pathogen Informatics"/>
            <person name="Doyle S."/>
        </authorList>
    </citation>
    <scope>NUCLEOTIDE SEQUENCE [LARGE SCALE GENOMIC DNA]</scope>
    <source>
        <strain evidence="2 3">NCTC10279</strain>
    </source>
</reference>
<dbReference type="AlphaFoldDB" id="A0AB38F3M0"/>